<comment type="caution">
    <text evidence="10">The sequence shown here is derived from an EMBL/GenBank/DDBJ whole genome shotgun (WGS) entry which is preliminary data.</text>
</comment>
<keyword evidence="6 7" id="KW-0472">Membrane</keyword>
<dbReference type="InterPro" id="IPR011527">
    <property type="entry name" value="ABC1_TM_dom"/>
</dbReference>
<evidence type="ECO:0000256" key="3">
    <source>
        <dbReference type="ARBA" id="ARBA00022741"/>
    </source>
</evidence>
<feature type="transmembrane region" description="Helical" evidence="7">
    <location>
        <begin position="122"/>
        <end position="148"/>
    </location>
</feature>
<sequence length="532" mass="60009">MIKNILEVITLNKLKLCIMFILTLIVSIGTVYVVYARVDIVDSVIYKTGSLWTKVGFIICVLIIVELLRAWLKIIIAQLVKQWKIYLGDRISKNIETMSQSEFNKVDSGEHMTKYTYQLELLSAYLFSPLTGLLSAIVLFISSVVFLWLINWKFVVFALLSSVAMFLISGKFGKKISVGYTNLSILSGKFSGVLKEYLTGYEDLKNIGKINLFSKNVKTSQIQKEDQQYSISKLMAFGELTLQSIEKLLELLIFIFAIYLVLKNELTIGTIASVSTILGIYLTSINQLVDLYIKVIGTKEILNSVITKATAKETLYPHVEENIEFKNFNYSFGDNHVIRNFNFNINKGGKYAVIGKSGSGKSTIIKLLLGKLQSNHDKVLIDGNPLEIQDDINFSKEIGYVSQQTSIFSGSIRYNITLDDSYSDEEIWSILEKVCLADRVRALPDSLDHNLSNMGEILSGGEKQRLVLARVLIRNYPILILDEATSALDEKTAVQIENNILADDKLTLIMISHHIQEEIKKQLTECVELKVQ</sequence>
<gene>
    <name evidence="10" type="ORF">HMPREF0428_00689</name>
</gene>
<dbReference type="InterPro" id="IPR039421">
    <property type="entry name" value="Type_1_exporter"/>
</dbReference>
<organism evidence="10 11">
    <name type="scientific">Gemella haemolysans M341</name>
    <dbReference type="NCBI Taxonomy" id="562981"/>
    <lineage>
        <taxon>Bacteria</taxon>
        <taxon>Bacillati</taxon>
        <taxon>Bacillota</taxon>
        <taxon>Bacilli</taxon>
        <taxon>Bacillales</taxon>
        <taxon>Gemellaceae</taxon>
        <taxon>Gemella</taxon>
    </lineage>
</organism>
<evidence type="ECO:0000259" key="9">
    <source>
        <dbReference type="PROSITE" id="PS50929"/>
    </source>
</evidence>
<dbReference type="SUPFAM" id="SSF90123">
    <property type="entry name" value="ABC transporter transmembrane region"/>
    <property type="match status" value="1"/>
</dbReference>
<evidence type="ECO:0000256" key="4">
    <source>
        <dbReference type="ARBA" id="ARBA00022840"/>
    </source>
</evidence>
<dbReference type="Gene3D" id="3.40.50.300">
    <property type="entry name" value="P-loop containing nucleotide triphosphate hydrolases"/>
    <property type="match status" value="1"/>
</dbReference>
<dbReference type="Proteomes" id="UP000004773">
    <property type="component" value="Unassembled WGS sequence"/>
</dbReference>
<feature type="transmembrane region" description="Helical" evidence="7">
    <location>
        <begin position="16"/>
        <end position="35"/>
    </location>
</feature>
<evidence type="ECO:0000256" key="7">
    <source>
        <dbReference type="SAM" id="Phobius"/>
    </source>
</evidence>
<evidence type="ECO:0000256" key="1">
    <source>
        <dbReference type="ARBA" id="ARBA00004651"/>
    </source>
</evidence>
<dbReference type="Pfam" id="PF00005">
    <property type="entry name" value="ABC_tran"/>
    <property type="match status" value="1"/>
</dbReference>
<proteinExistence type="predicted"/>
<dbReference type="InterPro" id="IPR003439">
    <property type="entry name" value="ABC_transporter-like_ATP-bd"/>
</dbReference>
<evidence type="ECO:0000313" key="11">
    <source>
        <dbReference type="Proteomes" id="UP000004773"/>
    </source>
</evidence>
<keyword evidence="4" id="KW-0067">ATP-binding</keyword>
<dbReference type="GO" id="GO:0015421">
    <property type="term" value="F:ABC-type oligopeptide transporter activity"/>
    <property type="evidence" value="ECO:0007669"/>
    <property type="project" value="TreeGrafter"/>
</dbReference>
<comment type="subcellular location">
    <subcellularLocation>
        <location evidence="1">Cell membrane</location>
        <topology evidence="1">Multi-pass membrane protein</topology>
    </subcellularLocation>
</comment>
<dbReference type="RefSeq" id="WP_003146712.1">
    <property type="nucleotide sequence ID" value="NZ_GL883582.1"/>
</dbReference>
<dbReference type="PANTHER" id="PTHR43394">
    <property type="entry name" value="ATP-DEPENDENT PERMEASE MDL1, MITOCHONDRIAL"/>
    <property type="match status" value="1"/>
</dbReference>
<evidence type="ECO:0000256" key="6">
    <source>
        <dbReference type="ARBA" id="ARBA00023136"/>
    </source>
</evidence>
<accession>A0AA87AIJ4</accession>
<dbReference type="GO" id="GO:0005524">
    <property type="term" value="F:ATP binding"/>
    <property type="evidence" value="ECO:0007669"/>
    <property type="project" value="UniProtKB-KW"/>
</dbReference>
<evidence type="ECO:0008006" key="12">
    <source>
        <dbReference type="Google" id="ProtNLM"/>
    </source>
</evidence>
<dbReference type="PROSITE" id="PS50893">
    <property type="entry name" value="ABC_TRANSPORTER_2"/>
    <property type="match status" value="1"/>
</dbReference>
<dbReference type="EMBL" id="ACRO01000007">
    <property type="protein sequence ID" value="EGF85632.1"/>
    <property type="molecule type" value="Genomic_DNA"/>
</dbReference>
<keyword evidence="5 7" id="KW-1133">Transmembrane helix</keyword>
<dbReference type="PROSITE" id="PS00211">
    <property type="entry name" value="ABC_TRANSPORTER_1"/>
    <property type="match status" value="1"/>
</dbReference>
<evidence type="ECO:0000256" key="2">
    <source>
        <dbReference type="ARBA" id="ARBA00022692"/>
    </source>
</evidence>
<feature type="transmembrane region" description="Helical" evidence="7">
    <location>
        <begin position="245"/>
        <end position="262"/>
    </location>
</feature>
<feature type="domain" description="ABC transporter" evidence="8">
    <location>
        <begin position="323"/>
        <end position="531"/>
    </location>
</feature>
<dbReference type="AlphaFoldDB" id="A0AA87AIJ4"/>
<dbReference type="InterPro" id="IPR036640">
    <property type="entry name" value="ABC1_TM_sf"/>
</dbReference>
<feature type="domain" description="ABC transmembrane type-1" evidence="9">
    <location>
        <begin position="18"/>
        <end position="297"/>
    </location>
</feature>
<protein>
    <recommendedName>
        <fullName evidence="12">ABC transporter, ATP-binding protein</fullName>
    </recommendedName>
</protein>
<evidence type="ECO:0000256" key="5">
    <source>
        <dbReference type="ARBA" id="ARBA00022989"/>
    </source>
</evidence>
<dbReference type="InterPro" id="IPR017871">
    <property type="entry name" value="ABC_transporter-like_CS"/>
</dbReference>
<dbReference type="InterPro" id="IPR027417">
    <property type="entry name" value="P-loop_NTPase"/>
</dbReference>
<keyword evidence="2 7" id="KW-0812">Transmembrane</keyword>
<dbReference type="InterPro" id="IPR003593">
    <property type="entry name" value="AAA+_ATPase"/>
</dbReference>
<dbReference type="GO" id="GO:0005886">
    <property type="term" value="C:plasma membrane"/>
    <property type="evidence" value="ECO:0007669"/>
    <property type="project" value="UniProtKB-SubCell"/>
</dbReference>
<dbReference type="GO" id="GO:0016887">
    <property type="term" value="F:ATP hydrolysis activity"/>
    <property type="evidence" value="ECO:0007669"/>
    <property type="project" value="InterPro"/>
</dbReference>
<dbReference type="Gene3D" id="1.20.1560.10">
    <property type="entry name" value="ABC transporter type 1, transmembrane domain"/>
    <property type="match status" value="1"/>
</dbReference>
<keyword evidence="3" id="KW-0547">Nucleotide-binding</keyword>
<feature type="transmembrane region" description="Helical" evidence="7">
    <location>
        <begin position="55"/>
        <end position="72"/>
    </location>
</feature>
<evidence type="ECO:0000259" key="8">
    <source>
        <dbReference type="PROSITE" id="PS50893"/>
    </source>
</evidence>
<dbReference type="SMART" id="SM00382">
    <property type="entry name" value="AAA"/>
    <property type="match status" value="1"/>
</dbReference>
<evidence type="ECO:0000313" key="10">
    <source>
        <dbReference type="EMBL" id="EGF85632.1"/>
    </source>
</evidence>
<dbReference type="SUPFAM" id="SSF52540">
    <property type="entry name" value="P-loop containing nucleoside triphosphate hydrolases"/>
    <property type="match status" value="1"/>
</dbReference>
<feature type="transmembrane region" description="Helical" evidence="7">
    <location>
        <begin position="154"/>
        <end position="173"/>
    </location>
</feature>
<name>A0AA87AIJ4_9BACL</name>
<reference evidence="10 11" key="1">
    <citation type="submission" date="2011-03" db="EMBL/GenBank/DDBJ databases">
        <title>The Genome Sequence of Gemella haemolysans M341.</title>
        <authorList>
            <consortium name="The Broad Institute Genome Sequencing Platform"/>
            <consortium name="The Broad Institute Genome Sequencing Center for Infectious Disease"/>
            <person name="Earl A."/>
            <person name="Ward D."/>
            <person name="Feldgarden M."/>
            <person name="Gevers D."/>
            <person name="Sibley C.D."/>
            <person name="Field T.R."/>
            <person name="Grinwis M."/>
            <person name="Eshaghurshan C.S."/>
            <person name="Surette M.G."/>
            <person name="Young S.K."/>
            <person name="Zeng Q."/>
            <person name="Gargeya S."/>
            <person name="Fitzgerald M."/>
            <person name="Haas B."/>
            <person name="Abouelleil A."/>
            <person name="Alvarado L."/>
            <person name="Arachchi H.M."/>
            <person name="Berlin A."/>
            <person name="Brown A."/>
            <person name="Chapman S.B."/>
            <person name="Chen Z."/>
            <person name="Dunbar C."/>
            <person name="Freedman E."/>
            <person name="Gearin G."/>
            <person name="Gellesch M."/>
            <person name="Goldberg J."/>
            <person name="Griggs A."/>
            <person name="Gujja S."/>
            <person name="Heilman E.R."/>
            <person name="Heiman D."/>
            <person name="Howarth C."/>
            <person name="Larson L."/>
            <person name="Lui A."/>
            <person name="MacDonald P.J.P."/>
            <person name="Mehta T."/>
            <person name="Montmayeur A."/>
            <person name="Murphy C."/>
            <person name="Neiman D."/>
            <person name="Pearson M."/>
            <person name="Priest M."/>
            <person name="Roberts A."/>
            <person name="Saif S."/>
            <person name="Shea T."/>
            <person name="Shenoy N."/>
            <person name="Sisk P."/>
            <person name="Stolte C."/>
            <person name="Sykes S."/>
            <person name="White J."/>
            <person name="Yandava C."/>
            <person name="Wortman J."/>
            <person name="Nusbaum C."/>
            <person name="Birren B."/>
        </authorList>
    </citation>
    <scope>NUCLEOTIDE SEQUENCE [LARGE SCALE GENOMIC DNA]</scope>
    <source>
        <strain evidence="10 11">M341</strain>
    </source>
</reference>
<dbReference type="PANTHER" id="PTHR43394:SF1">
    <property type="entry name" value="ATP-BINDING CASSETTE SUB-FAMILY B MEMBER 10, MITOCHONDRIAL"/>
    <property type="match status" value="1"/>
</dbReference>
<dbReference type="Pfam" id="PF00664">
    <property type="entry name" value="ABC_membrane"/>
    <property type="match status" value="1"/>
</dbReference>
<dbReference type="PROSITE" id="PS50929">
    <property type="entry name" value="ABC_TM1F"/>
    <property type="match status" value="1"/>
</dbReference>